<evidence type="ECO:0000256" key="8">
    <source>
        <dbReference type="ARBA" id="ARBA00023154"/>
    </source>
</evidence>
<name>A0ABT9NQQ8_9ACTN</name>
<dbReference type="SMART" id="SM01130">
    <property type="entry name" value="DHDPS"/>
    <property type="match status" value="1"/>
</dbReference>
<keyword evidence="10 12" id="KW-0704">Schiff base</keyword>
<dbReference type="PANTHER" id="PTHR12128:SF66">
    <property type="entry name" value="4-HYDROXY-2-OXOGLUTARATE ALDOLASE, MITOCHONDRIAL"/>
    <property type="match status" value="1"/>
</dbReference>
<dbReference type="CDD" id="cd00950">
    <property type="entry name" value="DHDPS"/>
    <property type="match status" value="1"/>
</dbReference>
<dbReference type="PROSITE" id="PS00665">
    <property type="entry name" value="DHDPS_1"/>
    <property type="match status" value="1"/>
</dbReference>
<comment type="function">
    <text evidence="1 12">Catalyzes the condensation of (S)-aspartate-beta-semialdehyde [(S)-ASA] and pyruvate to 4-hydroxy-tetrahydrodipicolinate (HTPA).</text>
</comment>
<dbReference type="RefSeq" id="WP_306825161.1">
    <property type="nucleotide sequence ID" value="NZ_JAUSQM010000001.1"/>
</dbReference>
<evidence type="ECO:0000256" key="9">
    <source>
        <dbReference type="ARBA" id="ARBA00023239"/>
    </source>
</evidence>
<evidence type="ECO:0000256" key="3">
    <source>
        <dbReference type="ARBA" id="ARBA00007592"/>
    </source>
</evidence>
<evidence type="ECO:0000256" key="11">
    <source>
        <dbReference type="ARBA" id="ARBA00047836"/>
    </source>
</evidence>
<evidence type="ECO:0000313" key="14">
    <source>
        <dbReference type="EMBL" id="MDP9822646.1"/>
    </source>
</evidence>
<keyword evidence="7 12" id="KW-0220">Diaminopimelate biosynthesis</keyword>
<dbReference type="InterPro" id="IPR020624">
    <property type="entry name" value="Schiff_base-form_aldolases_CS"/>
</dbReference>
<dbReference type="Proteomes" id="UP001240447">
    <property type="component" value="Unassembled WGS sequence"/>
</dbReference>
<dbReference type="PRINTS" id="PR00146">
    <property type="entry name" value="DHPICSNTHASE"/>
</dbReference>
<comment type="caution">
    <text evidence="14">The sequence shown here is derived from an EMBL/GenBank/DDBJ whole genome shotgun (WGS) entry which is preliminary data.</text>
</comment>
<dbReference type="InterPro" id="IPR013785">
    <property type="entry name" value="Aldolase_TIM"/>
</dbReference>
<sequence length="315" mass="32567">MTTPLDPAAPSGAASAPFGTAQAPFGTMLTAMATAFRPDGTLDLEGTQRIAKHLVATGNDGLVVSGTTGESATTTKEEDGEILAAVRDAVGPEVVLVAGVGTNDTSTSTFLARQARERGADGVLLVTPYYNKPGQRGIVHHFRQVIDAAELPVMLYDVPGRTGSQIALASYRELVGLEPVVAVKDAVGDMPRAAQLVDLGYAVYSGDDVNTLGFLAHGAVGLVSVVGHVAGRELATMIRTFLSGNHDGAREIFLRLLPAFEAVMGVANYGATTAKASLELLGVLDNRHVRSPLVALDDDELAALRSGLAAAGLLP</sequence>
<dbReference type="HAMAP" id="MF_00418">
    <property type="entry name" value="DapA"/>
    <property type="match status" value="1"/>
</dbReference>
<keyword evidence="15" id="KW-1185">Reference proteome</keyword>
<dbReference type="GO" id="GO:0008840">
    <property type="term" value="F:4-hydroxy-tetrahydrodipicolinate synthase activity"/>
    <property type="evidence" value="ECO:0007669"/>
    <property type="project" value="UniProtKB-EC"/>
</dbReference>
<evidence type="ECO:0000256" key="4">
    <source>
        <dbReference type="ARBA" id="ARBA00012086"/>
    </source>
</evidence>
<comment type="pathway">
    <text evidence="2 12">Amino-acid biosynthesis; L-lysine biosynthesis via DAP pathway; (S)-tetrahydrodipicolinate from L-aspartate: step 3/4.</text>
</comment>
<gene>
    <name evidence="12" type="primary">dapA</name>
    <name evidence="14" type="ORF">J2S59_002455</name>
</gene>
<keyword evidence="6 12" id="KW-0028">Amino-acid biosynthesis</keyword>
<evidence type="ECO:0000256" key="2">
    <source>
        <dbReference type="ARBA" id="ARBA00005120"/>
    </source>
</evidence>
<feature type="site" description="Part of a proton relay during catalysis" evidence="12">
    <location>
        <position position="130"/>
    </location>
</feature>
<evidence type="ECO:0000256" key="5">
    <source>
        <dbReference type="ARBA" id="ARBA00022490"/>
    </source>
</evidence>
<comment type="subcellular location">
    <subcellularLocation>
        <location evidence="12">Cytoplasm</location>
    </subcellularLocation>
</comment>
<evidence type="ECO:0000256" key="6">
    <source>
        <dbReference type="ARBA" id="ARBA00022605"/>
    </source>
</evidence>
<accession>A0ABT9NQQ8</accession>
<reference evidence="14 15" key="1">
    <citation type="submission" date="2023-07" db="EMBL/GenBank/DDBJ databases">
        <title>Sequencing the genomes of 1000 actinobacteria strains.</title>
        <authorList>
            <person name="Klenk H.-P."/>
        </authorList>
    </citation>
    <scope>NUCLEOTIDE SEQUENCE [LARGE SCALE GENOMIC DNA]</scope>
    <source>
        <strain evidence="14 15">GD13</strain>
    </source>
</reference>
<feature type="active site" description="Schiff-base intermediate with substrate" evidence="12">
    <location>
        <position position="184"/>
    </location>
</feature>
<keyword evidence="5 12" id="KW-0963">Cytoplasm</keyword>
<feature type="binding site" evidence="12">
    <location>
        <position position="68"/>
    </location>
    <ligand>
        <name>pyruvate</name>
        <dbReference type="ChEBI" id="CHEBI:15361"/>
    </ligand>
</feature>
<dbReference type="EC" id="4.3.3.7" evidence="4 12"/>
<dbReference type="SUPFAM" id="SSF51569">
    <property type="entry name" value="Aldolase"/>
    <property type="match status" value="1"/>
</dbReference>
<evidence type="ECO:0000313" key="15">
    <source>
        <dbReference type="Proteomes" id="UP001240447"/>
    </source>
</evidence>
<comment type="subunit">
    <text evidence="12">Homotetramer; dimer of dimers.</text>
</comment>
<dbReference type="PROSITE" id="PS00666">
    <property type="entry name" value="DHDPS_2"/>
    <property type="match status" value="1"/>
</dbReference>
<evidence type="ECO:0000256" key="7">
    <source>
        <dbReference type="ARBA" id="ARBA00022915"/>
    </source>
</evidence>
<comment type="caution">
    <text evidence="12">Was originally thought to be a dihydrodipicolinate synthase (DHDPS), catalyzing the condensation of (S)-aspartate-beta-semialdehyde [(S)-ASA] and pyruvate to dihydrodipicolinate (DHDP). However, it was shown in E.coli that the product of the enzymatic reaction is not dihydrodipicolinate but in fact (4S)-4-hydroxy-2,3,4,5-tetrahydro-(2S)-dipicolinic acid (HTPA), and that the consecutive dehydration reaction leading to DHDP is not spontaneous but catalyzed by DapB.</text>
</comment>
<dbReference type="PANTHER" id="PTHR12128">
    <property type="entry name" value="DIHYDRODIPICOLINATE SYNTHASE"/>
    <property type="match status" value="1"/>
</dbReference>
<evidence type="ECO:0000256" key="12">
    <source>
        <dbReference type="HAMAP-Rule" id="MF_00418"/>
    </source>
</evidence>
<evidence type="ECO:0000256" key="1">
    <source>
        <dbReference type="ARBA" id="ARBA00003294"/>
    </source>
</evidence>
<keyword evidence="9 12" id="KW-0456">Lyase</keyword>
<dbReference type="InterPro" id="IPR020625">
    <property type="entry name" value="Schiff_base-form_aldolases_AS"/>
</dbReference>
<dbReference type="Gene3D" id="3.20.20.70">
    <property type="entry name" value="Aldolase class I"/>
    <property type="match status" value="1"/>
</dbReference>
<dbReference type="PIRSF" id="PIRSF001365">
    <property type="entry name" value="DHDPS"/>
    <property type="match status" value="1"/>
</dbReference>
<dbReference type="EMBL" id="JAUSQM010000001">
    <property type="protein sequence ID" value="MDP9822646.1"/>
    <property type="molecule type" value="Genomic_DNA"/>
</dbReference>
<comment type="similarity">
    <text evidence="3 12 13">Belongs to the DapA family.</text>
</comment>
<feature type="site" description="Part of a proton relay during catalysis" evidence="12">
    <location>
        <position position="67"/>
    </location>
</feature>
<keyword evidence="8 12" id="KW-0457">Lysine biosynthesis</keyword>
<dbReference type="Pfam" id="PF00701">
    <property type="entry name" value="DHDPS"/>
    <property type="match status" value="1"/>
</dbReference>
<feature type="active site" description="Proton donor/acceptor" evidence="12">
    <location>
        <position position="156"/>
    </location>
</feature>
<evidence type="ECO:0000256" key="13">
    <source>
        <dbReference type="PIRNR" id="PIRNR001365"/>
    </source>
</evidence>
<proteinExistence type="inferred from homology"/>
<organism evidence="14 15">
    <name type="scientific">Nocardioides massiliensis</name>
    <dbReference type="NCBI Taxonomy" id="1325935"/>
    <lineage>
        <taxon>Bacteria</taxon>
        <taxon>Bacillati</taxon>
        <taxon>Actinomycetota</taxon>
        <taxon>Actinomycetes</taxon>
        <taxon>Propionibacteriales</taxon>
        <taxon>Nocardioidaceae</taxon>
        <taxon>Nocardioides</taxon>
    </lineage>
</organism>
<comment type="catalytic activity">
    <reaction evidence="11 12">
        <text>L-aspartate 4-semialdehyde + pyruvate = (2S,4S)-4-hydroxy-2,3,4,5-tetrahydrodipicolinate + H2O + H(+)</text>
        <dbReference type="Rhea" id="RHEA:34171"/>
        <dbReference type="ChEBI" id="CHEBI:15361"/>
        <dbReference type="ChEBI" id="CHEBI:15377"/>
        <dbReference type="ChEBI" id="CHEBI:15378"/>
        <dbReference type="ChEBI" id="CHEBI:67139"/>
        <dbReference type="ChEBI" id="CHEBI:537519"/>
        <dbReference type="EC" id="4.3.3.7"/>
    </reaction>
</comment>
<feature type="binding site" evidence="12">
    <location>
        <position position="223"/>
    </location>
    <ligand>
        <name>pyruvate</name>
        <dbReference type="ChEBI" id="CHEBI:15361"/>
    </ligand>
</feature>
<dbReference type="NCBIfam" id="TIGR00674">
    <property type="entry name" value="dapA"/>
    <property type="match status" value="1"/>
</dbReference>
<dbReference type="InterPro" id="IPR002220">
    <property type="entry name" value="DapA-like"/>
</dbReference>
<evidence type="ECO:0000256" key="10">
    <source>
        <dbReference type="ARBA" id="ARBA00023270"/>
    </source>
</evidence>
<protein>
    <recommendedName>
        <fullName evidence="4 12">4-hydroxy-tetrahydrodipicolinate synthase</fullName>
        <shortName evidence="12">HTPA synthase</shortName>
        <ecNumber evidence="4 12">4.3.3.7</ecNumber>
    </recommendedName>
</protein>
<dbReference type="InterPro" id="IPR005263">
    <property type="entry name" value="DapA"/>
</dbReference>